<evidence type="ECO:0000313" key="2">
    <source>
        <dbReference type="EMBL" id="QQV92146.1"/>
    </source>
</evidence>
<dbReference type="Pfam" id="PF07866">
    <property type="entry name" value="DUF1653"/>
    <property type="match status" value="1"/>
</dbReference>
<dbReference type="Gene3D" id="2.30.30.320">
    <property type="entry name" value="DUF1653-like domain"/>
    <property type="match status" value="1"/>
</dbReference>
<evidence type="ECO:0000313" key="3">
    <source>
        <dbReference type="Proteomes" id="UP000596381"/>
    </source>
</evidence>
<gene>
    <name evidence="2" type="ORF">vBKpMFBKp24_186</name>
</gene>
<dbReference type="InterPro" id="IPR037135">
    <property type="entry name" value="DUF1653-like_dom_sf"/>
</dbReference>
<dbReference type="EMBL" id="MW394391">
    <property type="protein sequence ID" value="QQV92146.1"/>
    <property type="molecule type" value="Genomic_DNA"/>
</dbReference>
<dbReference type="Proteomes" id="UP000596381">
    <property type="component" value="Segment"/>
</dbReference>
<name>A0A7U0GBG3_9CAUD</name>
<feature type="domain" description="DUF1653" evidence="1">
    <location>
        <begin position="14"/>
        <end position="76"/>
    </location>
</feature>
<evidence type="ECO:0000259" key="1">
    <source>
        <dbReference type="Pfam" id="PF07866"/>
    </source>
</evidence>
<accession>A0A7U0GBG3</accession>
<reference evidence="2 3" key="1">
    <citation type="submission" date="2020-12" db="EMBL/GenBank/DDBJ databases">
        <title>Genomic characterization of four novel bacteriophages infecting Klebsiella pneumoniae.</title>
        <authorList>
            <person name="Estrada Bonilla B."/>
            <person name="Costa A.R."/>
            <person name="van Rossum T."/>
            <person name="Hagedoorn S."/>
            <person name="Wallinga H."/>
            <person name="Xiao M."/>
            <person name="Song W."/>
            <person name="Haas P.-J."/>
            <person name="Nobrega F.L."/>
            <person name="Brouns S.J.J."/>
        </authorList>
    </citation>
    <scope>NUCLEOTIDE SEQUENCE [LARGE SCALE GENOMIC DNA]</scope>
</reference>
<protein>
    <submittedName>
        <fullName evidence="2">DUF1653 domain-containing protein</fullName>
    </submittedName>
</protein>
<sequence length="194" mass="22335">MYSSVKREVRQWDIFRHYKGGVYIVDDLVVSADNLTDGEQVVLYSSINRRNDRYTRLESEFLEKVTVDDNTVERFSFLPTLTRYYQRCKRIPGQDQLFPVYCEQDVLDLISAHQEIGQPIPEEQQKNLIAKTRSVLSYTTFLVGENQDAGVIVSISGQWALLRAKTITSLAAQIQSDRHFNMPSLTLMNSTKGF</sequence>
<dbReference type="InterPro" id="IPR023387">
    <property type="entry name" value="DUF1653-like_dom"/>
</dbReference>
<organism evidence="2 3">
    <name type="scientific">Klebsiella phage vB_KpM_FBKp24</name>
    <dbReference type="NCBI Taxonomy" id="2801834"/>
    <lineage>
        <taxon>Viruses</taxon>
        <taxon>Duplodnaviria</taxon>
        <taxon>Heunggongvirae</taxon>
        <taxon>Uroviricota</taxon>
        <taxon>Caudoviricetes</taxon>
        <taxon>Chimalliviridae</taxon>
        <taxon>Maaswegvirus</taxon>
        <taxon>Maaswegvirus Kp24</taxon>
    </lineage>
</organism>
<keyword evidence="3" id="KW-1185">Reference proteome</keyword>
<proteinExistence type="predicted"/>